<feature type="region of interest" description="Disordered" evidence="1">
    <location>
        <begin position="297"/>
        <end position="326"/>
    </location>
</feature>
<protein>
    <submittedName>
        <fullName evidence="2">Uncharacterized protein</fullName>
    </submittedName>
</protein>
<feature type="compositionally biased region" description="Polar residues" evidence="1">
    <location>
        <begin position="36"/>
        <end position="50"/>
    </location>
</feature>
<reference evidence="2" key="2">
    <citation type="journal article" date="2024" name="Plant">
        <title>Genomic evolution and insights into agronomic trait innovations of Sesamum species.</title>
        <authorList>
            <person name="Miao H."/>
            <person name="Wang L."/>
            <person name="Qu L."/>
            <person name="Liu H."/>
            <person name="Sun Y."/>
            <person name="Le M."/>
            <person name="Wang Q."/>
            <person name="Wei S."/>
            <person name="Zheng Y."/>
            <person name="Lin W."/>
            <person name="Duan Y."/>
            <person name="Cao H."/>
            <person name="Xiong S."/>
            <person name="Wang X."/>
            <person name="Wei L."/>
            <person name="Li C."/>
            <person name="Ma Q."/>
            <person name="Ju M."/>
            <person name="Zhao R."/>
            <person name="Li G."/>
            <person name="Mu C."/>
            <person name="Tian Q."/>
            <person name="Mei H."/>
            <person name="Zhang T."/>
            <person name="Gao T."/>
            <person name="Zhang H."/>
        </authorList>
    </citation>
    <scope>NUCLEOTIDE SEQUENCE</scope>
    <source>
        <strain evidence="2">3651</strain>
    </source>
</reference>
<dbReference type="EMBL" id="JACGWO010000001">
    <property type="protein sequence ID" value="KAK4438713.1"/>
    <property type="molecule type" value="Genomic_DNA"/>
</dbReference>
<evidence type="ECO:0000256" key="1">
    <source>
        <dbReference type="SAM" id="MobiDB-lite"/>
    </source>
</evidence>
<proteinExistence type="predicted"/>
<dbReference type="AlphaFoldDB" id="A0AAE1YZC0"/>
<comment type="caution">
    <text evidence="2">The sequence shown here is derived from an EMBL/GenBank/DDBJ whole genome shotgun (WGS) entry which is preliminary data.</text>
</comment>
<accession>A0AAE1YZC0</accession>
<keyword evidence="3" id="KW-1185">Reference proteome</keyword>
<name>A0AAE1YZC0_9LAMI</name>
<evidence type="ECO:0000313" key="2">
    <source>
        <dbReference type="EMBL" id="KAK4438713.1"/>
    </source>
</evidence>
<organism evidence="2 3">
    <name type="scientific">Sesamum alatum</name>
    <dbReference type="NCBI Taxonomy" id="300844"/>
    <lineage>
        <taxon>Eukaryota</taxon>
        <taxon>Viridiplantae</taxon>
        <taxon>Streptophyta</taxon>
        <taxon>Embryophyta</taxon>
        <taxon>Tracheophyta</taxon>
        <taxon>Spermatophyta</taxon>
        <taxon>Magnoliopsida</taxon>
        <taxon>eudicotyledons</taxon>
        <taxon>Gunneridae</taxon>
        <taxon>Pentapetalae</taxon>
        <taxon>asterids</taxon>
        <taxon>lamiids</taxon>
        <taxon>Lamiales</taxon>
        <taxon>Pedaliaceae</taxon>
        <taxon>Sesamum</taxon>
    </lineage>
</organism>
<evidence type="ECO:0000313" key="3">
    <source>
        <dbReference type="Proteomes" id="UP001293254"/>
    </source>
</evidence>
<sequence length="452" mass="50801">MGHILRACEKQYEDGFDELASTLPYGGWLRHDYGLSNSPGRRTSTGQSYQPPFPSTRRRNSMIESRDLRGPGIFGNFQTKGGFHAEPAKESNHGANQPRWGSVDGKISTEKGSYGNFSLDSFQKSNPVIMPSATEPTSLTYHARVHEPMLPLTTKTEPTTIKQIKTEPMDSLYLPNPKQTPPPMNFEKATQLNSPRPCTTMITSDKPTLPKTLTLIQLQSEPLKYIHPGPKLPASTLDKGKNLLNVPPNQKQNLDHEPMIPTSELVAMLFPQQGKELTVFKSRGIETKRKTKKYLSVSNKRSSQDPHAIQAILNPPPKRGHGRSARPDRFEAMWVRRTDCEEVINKYWNDTLVADKNAMLQRASISAVIQVQPNGWEAETTVNTLITETGCEWNTELIRDKFCADDAELILSISLGRGVEDKMVWHRSRKGDFSVRSAYSLHREIMVRGHGT</sequence>
<feature type="region of interest" description="Disordered" evidence="1">
    <location>
        <begin position="36"/>
        <end position="58"/>
    </location>
</feature>
<dbReference type="Proteomes" id="UP001293254">
    <property type="component" value="Unassembled WGS sequence"/>
</dbReference>
<gene>
    <name evidence="2" type="ORF">Salat_0205800</name>
</gene>
<reference evidence="2" key="1">
    <citation type="submission" date="2020-06" db="EMBL/GenBank/DDBJ databases">
        <authorList>
            <person name="Li T."/>
            <person name="Hu X."/>
            <person name="Zhang T."/>
            <person name="Song X."/>
            <person name="Zhang H."/>
            <person name="Dai N."/>
            <person name="Sheng W."/>
            <person name="Hou X."/>
            <person name="Wei L."/>
        </authorList>
    </citation>
    <scope>NUCLEOTIDE SEQUENCE</scope>
    <source>
        <strain evidence="2">3651</strain>
        <tissue evidence="2">Leaf</tissue>
    </source>
</reference>
<feature type="region of interest" description="Disordered" evidence="1">
    <location>
        <begin position="82"/>
        <end position="107"/>
    </location>
</feature>